<dbReference type="InterPro" id="IPR014718">
    <property type="entry name" value="GH-type_carb-bd"/>
</dbReference>
<dbReference type="Gene3D" id="2.70.98.10">
    <property type="match status" value="1"/>
</dbReference>
<proteinExistence type="predicted"/>
<name>A0ABW9XNM1_9BACL</name>
<keyword evidence="2" id="KW-1185">Reference proteome</keyword>
<dbReference type="Pfam" id="PF14486">
    <property type="entry name" value="DUF4432"/>
    <property type="match status" value="1"/>
</dbReference>
<sequence length="309" mass="34326">MTNWMQSDIEGRRAWTGGTDELSVTVVPELGAKAVSLLNRKTGREWLWSSGKPLGNRGFGSAFGDSDECGWDEMFPGIRACEYPEDPWRGEPVPDHGEAWTLAWSAAADERGLTCAVNGKRFPYALEKRYSFPDAHTLRIDYTAINHSAHPFSFLWAAHPLMRASEGMRLRVPDGLNEIEVAYSAQERLGGFGDKRPWPVAAQGIDLSVIEPDNGRSAEKYYFTGTLKEGWAELSDPSTGEAVEFRFPAEQVPYLAVWANYGGYDDHYHIAIEPATGRMDDLSYAMGRGEAATIAPGGRYAWHLELSVR</sequence>
<evidence type="ECO:0000313" key="1">
    <source>
        <dbReference type="EMBL" id="NBD24232.1"/>
    </source>
</evidence>
<protein>
    <submittedName>
        <fullName evidence="1">DUF4432 family protein</fullName>
    </submittedName>
</protein>
<dbReference type="EMBL" id="JAAAMV010000005">
    <property type="protein sequence ID" value="NBD24232.1"/>
    <property type="molecule type" value="Genomic_DNA"/>
</dbReference>
<dbReference type="RefSeq" id="WP_161743034.1">
    <property type="nucleotide sequence ID" value="NZ_JAAAMV010000005.1"/>
</dbReference>
<evidence type="ECO:0000313" key="2">
    <source>
        <dbReference type="Proteomes" id="UP000665561"/>
    </source>
</evidence>
<dbReference type="InterPro" id="IPR011013">
    <property type="entry name" value="Gal_mutarotase_sf_dom"/>
</dbReference>
<reference evidence="1 2" key="1">
    <citation type="submission" date="2020-01" db="EMBL/GenBank/DDBJ databases">
        <title>Paenibacillus soybeanensis sp. nov. isolated from the nodules of soybean (Glycine max(L.) Merr).</title>
        <authorList>
            <person name="Wang H."/>
        </authorList>
    </citation>
    <scope>NUCLEOTIDE SEQUENCE [LARGE SCALE GENOMIC DNA]</scope>
    <source>
        <strain evidence="1 2">T1</strain>
    </source>
</reference>
<dbReference type="SUPFAM" id="SSF74650">
    <property type="entry name" value="Galactose mutarotase-like"/>
    <property type="match status" value="1"/>
</dbReference>
<accession>A0ABW9XNM1</accession>
<comment type="caution">
    <text evidence="1">The sequence shown here is derived from an EMBL/GenBank/DDBJ whole genome shotgun (WGS) entry which is preliminary data.</text>
</comment>
<gene>
    <name evidence="1" type="ORF">GT019_10125</name>
</gene>
<dbReference type="InterPro" id="IPR027839">
    <property type="entry name" value="DUF4432"/>
</dbReference>
<dbReference type="Proteomes" id="UP000665561">
    <property type="component" value="Unassembled WGS sequence"/>
</dbReference>
<organism evidence="1 2">
    <name type="scientific">Paenibacillus glycinis</name>
    <dbReference type="NCBI Taxonomy" id="2697035"/>
    <lineage>
        <taxon>Bacteria</taxon>
        <taxon>Bacillati</taxon>
        <taxon>Bacillota</taxon>
        <taxon>Bacilli</taxon>
        <taxon>Bacillales</taxon>
        <taxon>Paenibacillaceae</taxon>
        <taxon>Paenibacillus</taxon>
    </lineage>
</organism>